<dbReference type="Gene3D" id="3.90.930.1">
    <property type="match status" value="1"/>
</dbReference>
<dbReference type="RefSeq" id="WP_157730755.1">
    <property type="nucleotide sequence ID" value="NZ_CP022515.1"/>
</dbReference>
<name>A0A221UW31_9FLAO</name>
<dbReference type="AlphaFoldDB" id="A0A221UW31"/>
<sequence>MIRFLALLFLLSFVMCKTESKDVSNLSECITENYYPNGKLKSTGVTFGENQPIGEWSYYDSTGLLKRKAEYLKIDGKAYLNQDWYFNKVGDTLRSKGSHFDIVFEKDTIFLNEPIKAKINLNAPLFKNKNSEILIVIPKDYSINFNKDFSNLKEVELDTTFNLNLEKEIRAAIGITTDFGKYAIFGRYFNSIGNKKFRGIIVEYFYQDSITSDSVRLNYFENKKYFEKDIYVVDSLDTRE</sequence>
<dbReference type="Proteomes" id="UP000204551">
    <property type="component" value="Chromosome"/>
</dbReference>
<dbReference type="EMBL" id="CP022515">
    <property type="protein sequence ID" value="ASO05450.1"/>
    <property type="molecule type" value="Genomic_DNA"/>
</dbReference>
<proteinExistence type="predicted"/>
<evidence type="ECO:0008006" key="3">
    <source>
        <dbReference type="Google" id="ProtNLM"/>
    </source>
</evidence>
<gene>
    <name evidence="1" type="ORF">AREALGSMS7_01991</name>
</gene>
<dbReference type="KEGG" id="aalg:AREALGSMS7_01991"/>
<evidence type="ECO:0000313" key="2">
    <source>
        <dbReference type="Proteomes" id="UP000204551"/>
    </source>
</evidence>
<evidence type="ECO:0000313" key="1">
    <source>
        <dbReference type="EMBL" id="ASO05450.1"/>
    </source>
</evidence>
<protein>
    <recommendedName>
        <fullName evidence="3">MORN repeat variant</fullName>
    </recommendedName>
</protein>
<accession>A0A221UW31</accession>
<reference evidence="1 2" key="1">
    <citation type="submission" date="2017-07" db="EMBL/GenBank/DDBJ databases">
        <title>Genome Sequence of Arenibacter algicola Strain SMS7 Isolated from a culture of the Diatom Skeletonema marinoi.</title>
        <authorList>
            <person name="Topel M."/>
            <person name="Pinder M.I.M."/>
            <person name="Johansson O.N."/>
            <person name="Kourtchenko O."/>
            <person name="Godhe A."/>
            <person name="Clarke A.K."/>
        </authorList>
    </citation>
    <scope>NUCLEOTIDE SEQUENCE [LARGE SCALE GENOMIC DNA]</scope>
    <source>
        <strain evidence="1 2">SMS7</strain>
    </source>
</reference>
<organism evidence="1 2">
    <name type="scientific">Arenibacter algicola</name>
    <dbReference type="NCBI Taxonomy" id="616991"/>
    <lineage>
        <taxon>Bacteria</taxon>
        <taxon>Pseudomonadati</taxon>
        <taxon>Bacteroidota</taxon>
        <taxon>Flavobacteriia</taxon>
        <taxon>Flavobacteriales</taxon>
        <taxon>Flavobacteriaceae</taxon>
        <taxon>Arenibacter</taxon>
    </lineage>
</organism>